<dbReference type="CDD" id="cd00156">
    <property type="entry name" value="REC"/>
    <property type="match status" value="1"/>
</dbReference>
<organism evidence="9 10">
    <name type="scientific">Halorubrum pallidum</name>
    <dbReference type="NCBI Taxonomy" id="1526114"/>
    <lineage>
        <taxon>Archaea</taxon>
        <taxon>Methanobacteriati</taxon>
        <taxon>Methanobacteriota</taxon>
        <taxon>Stenosarchaea group</taxon>
        <taxon>Halobacteria</taxon>
        <taxon>Halobacteriales</taxon>
        <taxon>Haloferacaceae</taxon>
        <taxon>Halorubrum</taxon>
    </lineage>
</organism>
<keyword evidence="10" id="KW-1185">Reference proteome</keyword>
<dbReference type="Proteomes" id="UP001596274">
    <property type="component" value="Unassembled WGS sequence"/>
</dbReference>
<reference evidence="9 10" key="1">
    <citation type="journal article" date="2019" name="Int. J. Syst. Evol. Microbiol.">
        <title>The Global Catalogue of Microorganisms (GCM) 10K type strain sequencing project: providing services to taxonomists for standard genome sequencing and annotation.</title>
        <authorList>
            <consortium name="The Broad Institute Genomics Platform"/>
            <consortium name="The Broad Institute Genome Sequencing Center for Infectious Disease"/>
            <person name="Wu L."/>
            <person name="Ma J."/>
        </authorList>
    </citation>
    <scope>NUCLEOTIDE SEQUENCE [LARGE SCALE GENOMIC DNA]</scope>
    <source>
        <strain evidence="9 10">PJ61</strain>
    </source>
</reference>
<evidence type="ECO:0000256" key="2">
    <source>
        <dbReference type="ARBA" id="ARBA00023012"/>
    </source>
</evidence>
<proteinExistence type="predicted"/>
<dbReference type="PANTHER" id="PTHR48111">
    <property type="entry name" value="REGULATOR OF RPOS"/>
    <property type="match status" value="1"/>
</dbReference>
<evidence type="ECO:0000259" key="7">
    <source>
        <dbReference type="PROSITE" id="PS50110"/>
    </source>
</evidence>
<dbReference type="SUPFAM" id="SSF55785">
    <property type="entry name" value="PYP-like sensor domain (PAS domain)"/>
    <property type="match status" value="1"/>
</dbReference>
<dbReference type="PANTHER" id="PTHR48111:SF1">
    <property type="entry name" value="TWO-COMPONENT RESPONSE REGULATOR ORR33"/>
    <property type="match status" value="1"/>
</dbReference>
<feature type="domain" description="Response regulatory" evidence="7">
    <location>
        <begin position="12"/>
        <end position="128"/>
    </location>
</feature>
<dbReference type="Pfam" id="PF08448">
    <property type="entry name" value="PAS_4"/>
    <property type="match status" value="1"/>
</dbReference>
<feature type="modified residue" description="4-aspartylphosphate" evidence="6">
    <location>
        <position position="63"/>
    </location>
</feature>
<evidence type="ECO:0000256" key="5">
    <source>
        <dbReference type="ARBA" id="ARBA00023163"/>
    </source>
</evidence>
<name>A0ABD5T487_9EURY</name>
<keyword evidence="5" id="KW-0804">Transcription</keyword>
<evidence type="ECO:0000313" key="9">
    <source>
        <dbReference type="EMBL" id="MFC6770170.1"/>
    </source>
</evidence>
<keyword evidence="2" id="KW-0902">Two-component regulatory system</keyword>
<keyword evidence="4" id="KW-0238">DNA-binding</keyword>
<dbReference type="SMART" id="SM00091">
    <property type="entry name" value="PAS"/>
    <property type="match status" value="1"/>
</dbReference>
<keyword evidence="1 6" id="KW-0597">Phosphoprotein</keyword>
<dbReference type="Gene3D" id="3.30.450.20">
    <property type="entry name" value="PAS domain"/>
    <property type="match status" value="1"/>
</dbReference>
<dbReference type="InterPro" id="IPR035965">
    <property type="entry name" value="PAS-like_dom_sf"/>
</dbReference>
<protein>
    <submittedName>
        <fullName evidence="9">Response regulator</fullName>
    </submittedName>
</protein>
<evidence type="ECO:0000259" key="8">
    <source>
        <dbReference type="PROSITE" id="PS50112"/>
    </source>
</evidence>
<dbReference type="EMBL" id="JBHSWT010000017">
    <property type="protein sequence ID" value="MFC6770170.1"/>
    <property type="molecule type" value="Genomic_DNA"/>
</dbReference>
<dbReference type="InterPro" id="IPR001789">
    <property type="entry name" value="Sig_transdc_resp-reg_receiver"/>
</dbReference>
<dbReference type="GO" id="GO:0000160">
    <property type="term" value="P:phosphorelay signal transduction system"/>
    <property type="evidence" value="ECO:0007669"/>
    <property type="project" value="UniProtKB-KW"/>
</dbReference>
<dbReference type="InterPro" id="IPR000014">
    <property type="entry name" value="PAS"/>
</dbReference>
<dbReference type="InterPro" id="IPR011006">
    <property type="entry name" value="CheY-like_superfamily"/>
</dbReference>
<keyword evidence="3" id="KW-0805">Transcription regulation</keyword>
<dbReference type="GO" id="GO:0003677">
    <property type="term" value="F:DNA binding"/>
    <property type="evidence" value="ECO:0007669"/>
    <property type="project" value="UniProtKB-KW"/>
</dbReference>
<evidence type="ECO:0000256" key="6">
    <source>
        <dbReference type="PROSITE-ProRule" id="PRU00169"/>
    </source>
</evidence>
<evidence type="ECO:0000256" key="3">
    <source>
        <dbReference type="ARBA" id="ARBA00023015"/>
    </source>
</evidence>
<dbReference type="Gene3D" id="3.40.50.2300">
    <property type="match status" value="1"/>
</dbReference>
<sequence>MLERVRSDESIRVLHVEDDTAFADLTASYLNRLDSGFKHESAQTIETAERRFESESFDAVVSDFDLPDGTGIDFLEHVRGKDAELPFVLFTGKGSEEVASEAISAGVTDYLQKRGGTDQYEVLVNRIRNAVDRHRLMKQVDRSIAALEAASEPIAILGSDGTYLFANEPYASVYGVDTVELVGTHWKEFYPDDEIERFTDSILPRVTDDGHWSGEATVETTDGYRVRERLALTHTTDGGHVCIIRGAERITGP</sequence>
<dbReference type="NCBIfam" id="TIGR00229">
    <property type="entry name" value="sensory_box"/>
    <property type="match status" value="1"/>
</dbReference>
<evidence type="ECO:0000313" key="10">
    <source>
        <dbReference type="Proteomes" id="UP001596274"/>
    </source>
</evidence>
<evidence type="ECO:0000256" key="4">
    <source>
        <dbReference type="ARBA" id="ARBA00023125"/>
    </source>
</evidence>
<dbReference type="InterPro" id="IPR013656">
    <property type="entry name" value="PAS_4"/>
</dbReference>
<dbReference type="SUPFAM" id="SSF52172">
    <property type="entry name" value="CheY-like"/>
    <property type="match status" value="1"/>
</dbReference>
<comment type="caution">
    <text evidence="9">The sequence shown here is derived from an EMBL/GenBank/DDBJ whole genome shotgun (WGS) entry which is preliminary data.</text>
</comment>
<dbReference type="Pfam" id="PF00072">
    <property type="entry name" value="Response_reg"/>
    <property type="match status" value="1"/>
</dbReference>
<dbReference type="SMART" id="SM00448">
    <property type="entry name" value="REC"/>
    <property type="match status" value="1"/>
</dbReference>
<dbReference type="CDD" id="cd00130">
    <property type="entry name" value="PAS"/>
    <property type="match status" value="1"/>
</dbReference>
<dbReference type="PROSITE" id="PS50112">
    <property type="entry name" value="PAS"/>
    <property type="match status" value="1"/>
</dbReference>
<dbReference type="AlphaFoldDB" id="A0ABD5T487"/>
<gene>
    <name evidence="9" type="ORF">ACFQDD_01290</name>
</gene>
<feature type="domain" description="PAS" evidence="8">
    <location>
        <begin position="146"/>
        <end position="210"/>
    </location>
</feature>
<dbReference type="InterPro" id="IPR039420">
    <property type="entry name" value="WalR-like"/>
</dbReference>
<accession>A0ABD5T487</accession>
<evidence type="ECO:0000256" key="1">
    <source>
        <dbReference type="ARBA" id="ARBA00022553"/>
    </source>
</evidence>
<dbReference type="PROSITE" id="PS50110">
    <property type="entry name" value="RESPONSE_REGULATORY"/>
    <property type="match status" value="1"/>
</dbReference>